<sequence length="55" mass="5956">MSHSPANQAQQRLNEQVEQFLNKGGTIKEVPRGVSGFNPAAPKVHWTKAQAATKA</sequence>
<organism evidence="3 4">
    <name type="scientific">Pseudomonas reidholzensis</name>
    <dbReference type="NCBI Taxonomy" id="1785162"/>
    <lineage>
        <taxon>Bacteria</taxon>
        <taxon>Pseudomonadati</taxon>
        <taxon>Pseudomonadota</taxon>
        <taxon>Gammaproteobacteria</taxon>
        <taxon>Pseudomonadales</taxon>
        <taxon>Pseudomonadaceae</taxon>
        <taxon>Pseudomonas</taxon>
    </lineage>
</organism>
<dbReference type="AlphaFoldDB" id="A0A383RS20"/>
<accession>A0A383RS20</accession>
<dbReference type="RefSeq" id="WP_167469041.1">
    <property type="nucleotide sequence ID" value="NZ_CBCSFL010000005.1"/>
</dbReference>
<dbReference type="Pfam" id="PF20661">
    <property type="entry name" value="SutA-RBD"/>
    <property type="match status" value="1"/>
</dbReference>
<proteinExistence type="predicted"/>
<name>A0A383RS20_9PSED</name>
<dbReference type="Proteomes" id="UP000263595">
    <property type="component" value="Unassembled WGS sequence"/>
</dbReference>
<evidence type="ECO:0000313" key="3">
    <source>
        <dbReference type="EMBL" id="SYX89842.1"/>
    </source>
</evidence>
<evidence type="ECO:0000256" key="1">
    <source>
        <dbReference type="SAM" id="MobiDB-lite"/>
    </source>
</evidence>
<gene>
    <name evidence="3" type="ORF">CCOS865_02104</name>
</gene>
<feature type="region of interest" description="Disordered" evidence="1">
    <location>
        <begin position="31"/>
        <end position="55"/>
    </location>
</feature>
<dbReference type="EMBL" id="UNOZ01000013">
    <property type="protein sequence ID" value="SYX89842.1"/>
    <property type="molecule type" value="Genomic_DNA"/>
</dbReference>
<evidence type="ECO:0000259" key="2">
    <source>
        <dbReference type="Pfam" id="PF20661"/>
    </source>
</evidence>
<protein>
    <recommendedName>
        <fullName evidence="2">Transcriptional regulator SutA RNAP-binding domain-containing protein</fullName>
    </recommendedName>
</protein>
<dbReference type="InterPro" id="IPR049191">
    <property type="entry name" value="SutA_RBD"/>
</dbReference>
<reference evidence="4" key="1">
    <citation type="submission" date="2018-08" db="EMBL/GenBank/DDBJ databases">
        <authorList>
            <person name="Blom J."/>
        </authorList>
    </citation>
    <scope>NUCLEOTIDE SEQUENCE [LARGE SCALE GENOMIC DNA]</scope>
    <source>
        <strain evidence="4">CCOS 865</strain>
    </source>
</reference>
<feature type="domain" description="Transcriptional regulator SutA RNAP-binding" evidence="2">
    <location>
        <begin position="7"/>
        <end position="36"/>
    </location>
</feature>
<keyword evidence="4" id="KW-1185">Reference proteome</keyword>
<evidence type="ECO:0000313" key="4">
    <source>
        <dbReference type="Proteomes" id="UP000263595"/>
    </source>
</evidence>